<dbReference type="PANTHER" id="PTHR31391">
    <property type="entry name" value="B3 DOMAIN-CONTAINING PROTEIN OS11G0197600-RELATED"/>
    <property type="match status" value="1"/>
</dbReference>
<keyword evidence="5" id="KW-0539">Nucleus</keyword>
<keyword evidence="3" id="KW-0238">DNA-binding</keyword>
<dbReference type="Gene3D" id="2.40.330.10">
    <property type="entry name" value="DNA-binding pseudobarrel domain"/>
    <property type="match status" value="2"/>
</dbReference>
<feature type="region of interest" description="Disordered" evidence="6">
    <location>
        <begin position="126"/>
        <end position="163"/>
    </location>
</feature>
<dbReference type="SMART" id="SM01019">
    <property type="entry name" value="B3"/>
    <property type="match status" value="2"/>
</dbReference>
<feature type="compositionally biased region" description="Basic and acidic residues" evidence="6">
    <location>
        <begin position="126"/>
        <end position="158"/>
    </location>
</feature>
<sequence length="387" mass="44621">MNFFTFLPKNYHHHLKLPKKFVKNCLMSEFPEIDGSTVSLKGPSGQTWTVELMRKDDNKLYLKKGWEIFVKEHNLKENDVLFFKYRSGFFDVLMFDDGDFCEKEGSYFVRNCQGCHRSTNVGLNERRRVESEPRRYNERENEPRRYEEGENEPRRSDEVESEPSIEIIEPKRLLYTEKPITISDEEPEEEDADRETPRLLGRVPVCYGRRLPKSVPGCQSKALVRTIEVSATGENSEDEETEVNQVSPLAIALQRRTVHAKEIHLPYKQAVREGKRRGTPHFVVLIQPSHVSGVCFMVIPIKSARKYLPYGSDNISLKMNGKTWQAQFTYYGRIAGFRGPGWKKFVLKNKLEVGNACLFEKTTSSALSSTTPSNSITFSVSIFRNVV</sequence>
<evidence type="ECO:0000256" key="4">
    <source>
        <dbReference type="ARBA" id="ARBA00023163"/>
    </source>
</evidence>
<feature type="domain" description="TF-B3" evidence="7">
    <location>
        <begin position="1"/>
        <end position="98"/>
    </location>
</feature>
<keyword evidence="2" id="KW-0805">Transcription regulation</keyword>
<dbReference type="Pfam" id="PF02362">
    <property type="entry name" value="B3"/>
    <property type="match status" value="2"/>
</dbReference>
<keyword evidence="9" id="KW-1185">Reference proteome</keyword>
<evidence type="ECO:0000256" key="1">
    <source>
        <dbReference type="ARBA" id="ARBA00004123"/>
    </source>
</evidence>
<evidence type="ECO:0000259" key="7">
    <source>
        <dbReference type="PROSITE" id="PS50863"/>
    </source>
</evidence>
<dbReference type="Proteomes" id="UP001202328">
    <property type="component" value="Unassembled WGS sequence"/>
</dbReference>
<evidence type="ECO:0000256" key="2">
    <source>
        <dbReference type="ARBA" id="ARBA00023015"/>
    </source>
</evidence>
<name>A0AAD4SX61_9MAGN</name>
<protein>
    <recommendedName>
        <fullName evidence="7">TF-B3 domain-containing protein</fullName>
    </recommendedName>
</protein>
<comment type="caution">
    <text evidence="8">The sequence shown here is derived from an EMBL/GenBank/DDBJ whole genome shotgun (WGS) entry which is preliminary data.</text>
</comment>
<dbReference type="InterPro" id="IPR044837">
    <property type="entry name" value="REM16-like"/>
</dbReference>
<dbReference type="CDD" id="cd10017">
    <property type="entry name" value="B3_DNA"/>
    <property type="match status" value="2"/>
</dbReference>
<dbReference type="SUPFAM" id="SSF101936">
    <property type="entry name" value="DNA-binding pseudobarrel domain"/>
    <property type="match status" value="2"/>
</dbReference>
<dbReference type="InterPro" id="IPR003340">
    <property type="entry name" value="B3_DNA-bd"/>
</dbReference>
<dbReference type="InterPro" id="IPR015300">
    <property type="entry name" value="DNA-bd_pseudobarrel_sf"/>
</dbReference>
<dbReference type="GO" id="GO:0003677">
    <property type="term" value="F:DNA binding"/>
    <property type="evidence" value="ECO:0007669"/>
    <property type="project" value="UniProtKB-KW"/>
</dbReference>
<dbReference type="EMBL" id="JAJJMB010008071">
    <property type="protein sequence ID" value="KAI3925965.1"/>
    <property type="molecule type" value="Genomic_DNA"/>
</dbReference>
<evidence type="ECO:0000313" key="8">
    <source>
        <dbReference type="EMBL" id="KAI3925965.1"/>
    </source>
</evidence>
<evidence type="ECO:0000313" key="9">
    <source>
        <dbReference type="Proteomes" id="UP001202328"/>
    </source>
</evidence>
<accession>A0AAD4SX61</accession>
<organism evidence="8 9">
    <name type="scientific">Papaver atlanticum</name>
    <dbReference type="NCBI Taxonomy" id="357466"/>
    <lineage>
        <taxon>Eukaryota</taxon>
        <taxon>Viridiplantae</taxon>
        <taxon>Streptophyta</taxon>
        <taxon>Embryophyta</taxon>
        <taxon>Tracheophyta</taxon>
        <taxon>Spermatophyta</taxon>
        <taxon>Magnoliopsida</taxon>
        <taxon>Ranunculales</taxon>
        <taxon>Papaveraceae</taxon>
        <taxon>Papaveroideae</taxon>
        <taxon>Papaver</taxon>
    </lineage>
</organism>
<dbReference type="GO" id="GO:0005634">
    <property type="term" value="C:nucleus"/>
    <property type="evidence" value="ECO:0007669"/>
    <property type="project" value="UniProtKB-SubCell"/>
</dbReference>
<gene>
    <name evidence="8" type="ORF">MKW98_028101</name>
</gene>
<dbReference type="PROSITE" id="PS50863">
    <property type="entry name" value="B3"/>
    <property type="match status" value="2"/>
</dbReference>
<comment type="subcellular location">
    <subcellularLocation>
        <location evidence="1">Nucleus</location>
    </subcellularLocation>
</comment>
<evidence type="ECO:0000256" key="3">
    <source>
        <dbReference type="ARBA" id="ARBA00023125"/>
    </source>
</evidence>
<evidence type="ECO:0000256" key="6">
    <source>
        <dbReference type="SAM" id="MobiDB-lite"/>
    </source>
</evidence>
<feature type="domain" description="TF-B3" evidence="7">
    <location>
        <begin position="282"/>
        <end position="386"/>
    </location>
</feature>
<dbReference type="AlphaFoldDB" id="A0AAD4SX61"/>
<dbReference type="PANTHER" id="PTHR31391:SF157">
    <property type="entry name" value="B3 DOMAIN-CONTAINING PROTEIN REM16"/>
    <property type="match status" value="1"/>
</dbReference>
<reference evidence="8" key="1">
    <citation type="submission" date="2022-04" db="EMBL/GenBank/DDBJ databases">
        <title>A functionally conserved STORR gene fusion in Papaver species that diverged 16.8 million years ago.</title>
        <authorList>
            <person name="Catania T."/>
        </authorList>
    </citation>
    <scope>NUCLEOTIDE SEQUENCE</scope>
    <source>
        <strain evidence="8">S-188037</strain>
    </source>
</reference>
<keyword evidence="4" id="KW-0804">Transcription</keyword>
<evidence type="ECO:0000256" key="5">
    <source>
        <dbReference type="ARBA" id="ARBA00023242"/>
    </source>
</evidence>
<proteinExistence type="predicted"/>